<evidence type="ECO:0000256" key="1">
    <source>
        <dbReference type="ARBA" id="ARBA00022729"/>
    </source>
</evidence>
<keyword evidence="1 4" id="KW-0732">Signal</keyword>
<dbReference type="Gene3D" id="3.20.20.300">
    <property type="entry name" value="Glycoside hydrolase, family 3, N-terminal domain"/>
    <property type="match status" value="1"/>
</dbReference>
<evidence type="ECO:0000256" key="3">
    <source>
        <dbReference type="ARBA" id="ARBA00023295"/>
    </source>
</evidence>
<dbReference type="InterPro" id="IPR036962">
    <property type="entry name" value="Glyco_hydro_3_N_sf"/>
</dbReference>
<evidence type="ECO:0000313" key="6">
    <source>
        <dbReference type="EMBL" id="CAG5114564.1"/>
    </source>
</evidence>
<dbReference type="PRINTS" id="PR00133">
    <property type="entry name" value="GLHYDRLASE3"/>
</dbReference>
<protein>
    <recommendedName>
        <fullName evidence="5">Fibronectin type III-like domain-containing protein</fullName>
    </recommendedName>
</protein>
<dbReference type="SMART" id="SM01217">
    <property type="entry name" value="Fn3_like"/>
    <property type="match status" value="1"/>
</dbReference>
<dbReference type="AlphaFoldDB" id="A0A8S3YDH1"/>
<dbReference type="InterPro" id="IPR017853">
    <property type="entry name" value="GH"/>
</dbReference>
<dbReference type="InterPro" id="IPR002772">
    <property type="entry name" value="Glyco_hydro_3_C"/>
</dbReference>
<feature type="domain" description="Fibronectin type III-like" evidence="5">
    <location>
        <begin position="669"/>
        <end position="737"/>
    </location>
</feature>
<dbReference type="Pfam" id="PF00933">
    <property type="entry name" value="Glyco_hydro_3"/>
    <property type="match status" value="1"/>
</dbReference>
<organism evidence="6 7">
    <name type="scientific">Candidula unifasciata</name>
    <dbReference type="NCBI Taxonomy" id="100452"/>
    <lineage>
        <taxon>Eukaryota</taxon>
        <taxon>Metazoa</taxon>
        <taxon>Spiralia</taxon>
        <taxon>Lophotrochozoa</taxon>
        <taxon>Mollusca</taxon>
        <taxon>Gastropoda</taxon>
        <taxon>Heterobranchia</taxon>
        <taxon>Euthyneura</taxon>
        <taxon>Panpulmonata</taxon>
        <taxon>Eupulmonata</taxon>
        <taxon>Stylommatophora</taxon>
        <taxon>Helicina</taxon>
        <taxon>Helicoidea</taxon>
        <taxon>Geomitridae</taxon>
        <taxon>Candidula</taxon>
    </lineage>
</organism>
<feature type="chain" id="PRO_5035911251" description="Fibronectin type III-like domain-containing protein" evidence="4">
    <location>
        <begin position="24"/>
        <end position="759"/>
    </location>
</feature>
<evidence type="ECO:0000259" key="5">
    <source>
        <dbReference type="SMART" id="SM01217"/>
    </source>
</evidence>
<sequence>MTMSSSCLLGHLTIANLCAYVLPSSLYFIPHQIVRHKMGDFPFWNTSLPWNERVDDLVSRLTLEEIQLQMARGGSGEYGGPAPAIPRLGIGAYNWDTECLRGDAETAGNATAFPQALGLAATFSPDLLFRIAAAVGSEVRGKHNDFVQRGIYASHTGASCFSPVINIARDPRWGRNQETYGEDPFLTGILAQNFVRGLQGSDPRYVQASAGCKHFDAHGGPEDIPVNRMTFNALVSDTDWRMTFLPAFKKCVQAGTFSLMCSYNSINGVPSCANKKLLTDILRDEWNFTGYVVSDESAIENIINDHHYLNNSLDTAAACVNAGCNLELSPNLVQPVYLSIVDAINQGKLSENLVRERVKPLFYTRMRLGEFDPPEMNPYAKLDSSIAESPEHQSLAVEAAVKSFVLLKNQDSILPLNLTAFRRVAVIGPMANNISQLFGNYSPNQGRSFTKTPVEGLKLLFPKLVNGTACEDGTPCKIYNSSVVKRVASGADLIFVILGTGQVLESEDTDRPDVNLPGKQQLLLQDTLSFNPHARIILLLMNAGPLNISVFDESDRVSAIMECFFPAQAAGDALAAVLSNRGGNSSPAGRLPMTWPRFDWQIPPMVNYSMEGRTYRYLKTDPLYPFGYGLSYTRFVYMDLVLSDLVLQPQQNLTVAVLLKNVGDFTADEVLQCYISWGNQSLPVPVRQLVYFTRLPVAARHQVNHTFTVSWENWAYWSHGEWTVQSGIMNIFCGGQQPFQKKQVPSNVLTKTFKVIRTA</sequence>
<dbReference type="InterPro" id="IPR013783">
    <property type="entry name" value="Ig-like_fold"/>
</dbReference>
<dbReference type="Proteomes" id="UP000678393">
    <property type="component" value="Unassembled WGS sequence"/>
</dbReference>
<dbReference type="GO" id="GO:0009044">
    <property type="term" value="F:xylan 1,4-beta-xylosidase activity"/>
    <property type="evidence" value="ECO:0007669"/>
    <property type="project" value="InterPro"/>
</dbReference>
<dbReference type="InterPro" id="IPR044993">
    <property type="entry name" value="BXL"/>
</dbReference>
<dbReference type="Gene3D" id="2.60.40.10">
    <property type="entry name" value="Immunoglobulins"/>
    <property type="match status" value="1"/>
</dbReference>
<comment type="caution">
    <text evidence="6">The sequence shown here is derived from an EMBL/GenBank/DDBJ whole genome shotgun (WGS) entry which is preliminary data.</text>
</comment>
<accession>A0A8S3YDH1</accession>
<dbReference type="GO" id="GO:0045493">
    <property type="term" value="P:xylan catabolic process"/>
    <property type="evidence" value="ECO:0007669"/>
    <property type="project" value="InterPro"/>
</dbReference>
<dbReference type="InterPro" id="IPR001764">
    <property type="entry name" value="Glyco_hydro_3_N"/>
</dbReference>
<keyword evidence="7" id="KW-1185">Reference proteome</keyword>
<evidence type="ECO:0000256" key="4">
    <source>
        <dbReference type="SAM" id="SignalP"/>
    </source>
</evidence>
<dbReference type="PANTHER" id="PTHR42721">
    <property type="entry name" value="SUGAR HYDROLASE-RELATED"/>
    <property type="match status" value="1"/>
</dbReference>
<dbReference type="EMBL" id="CAJHNH020000009">
    <property type="protein sequence ID" value="CAG5114564.1"/>
    <property type="molecule type" value="Genomic_DNA"/>
</dbReference>
<dbReference type="SUPFAM" id="SSF51445">
    <property type="entry name" value="(Trans)glycosidases"/>
    <property type="match status" value="1"/>
</dbReference>
<dbReference type="GO" id="GO:0031222">
    <property type="term" value="P:arabinan catabolic process"/>
    <property type="evidence" value="ECO:0007669"/>
    <property type="project" value="TreeGrafter"/>
</dbReference>
<proteinExistence type="predicted"/>
<dbReference type="Pfam" id="PF01915">
    <property type="entry name" value="Glyco_hydro_3_C"/>
    <property type="match status" value="1"/>
</dbReference>
<dbReference type="GO" id="GO:0046556">
    <property type="term" value="F:alpha-L-arabinofuranosidase activity"/>
    <property type="evidence" value="ECO:0007669"/>
    <property type="project" value="TreeGrafter"/>
</dbReference>
<name>A0A8S3YDH1_9EUPU</name>
<evidence type="ECO:0000256" key="2">
    <source>
        <dbReference type="ARBA" id="ARBA00022801"/>
    </source>
</evidence>
<reference evidence="6" key="1">
    <citation type="submission" date="2021-04" db="EMBL/GenBank/DDBJ databases">
        <authorList>
            <consortium name="Molecular Ecology Group"/>
        </authorList>
    </citation>
    <scope>NUCLEOTIDE SEQUENCE</scope>
</reference>
<gene>
    <name evidence="6" type="ORF">CUNI_LOCUS122</name>
</gene>
<dbReference type="InterPro" id="IPR036881">
    <property type="entry name" value="Glyco_hydro_3_C_sf"/>
</dbReference>
<dbReference type="OrthoDB" id="47059at2759"/>
<keyword evidence="3" id="KW-0326">Glycosidase</keyword>
<evidence type="ECO:0000313" key="7">
    <source>
        <dbReference type="Proteomes" id="UP000678393"/>
    </source>
</evidence>
<dbReference type="InterPro" id="IPR026891">
    <property type="entry name" value="Fn3-like"/>
</dbReference>
<dbReference type="Gene3D" id="3.40.50.1700">
    <property type="entry name" value="Glycoside hydrolase family 3 C-terminal domain"/>
    <property type="match status" value="1"/>
</dbReference>
<feature type="signal peptide" evidence="4">
    <location>
        <begin position="1"/>
        <end position="23"/>
    </location>
</feature>
<keyword evidence="2" id="KW-0378">Hydrolase</keyword>
<dbReference type="SUPFAM" id="SSF52279">
    <property type="entry name" value="Beta-D-glucan exohydrolase, C-terminal domain"/>
    <property type="match status" value="1"/>
</dbReference>
<dbReference type="PANTHER" id="PTHR42721:SF42">
    <property type="entry name" value="FIBRONECTIN TYPE III-LIKE DOMAIN-CONTAINING PROTEIN"/>
    <property type="match status" value="1"/>
</dbReference>
<dbReference type="Pfam" id="PF14310">
    <property type="entry name" value="Fn3-like"/>
    <property type="match status" value="1"/>
</dbReference>